<evidence type="ECO:0000313" key="1">
    <source>
        <dbReference type="EMBL" id="MDT0550324.1"/>
    </source>
</evidence>
<protein>
    <submittedName>
        <fullName evidence="1">SMI1/KNR4 family protein</fullName>
    </submittedName>
</protein>
<dbReference type="Gene3D" id="3.40.1580.10">
    <property type="entry name" value="SMI1/KNR4-like"/>
    <property type="match status" value="1"/>
</dbReference>
<comment type="caution">
    <text evidence="1">The sequence shown here is derived from an EMBL/GenBank/DDBJ whole genome shotgun (WGS) entry which is preliminary data.</text>
</comment>
<dbReference type="InterPro" id="IPR037883">
    <property type="entry name" value="Knr4/Smi1-like_sf"/>
</dbReference>
<gene>
    <name evidence="1" type="ORF">RND15_47955</name>
</gene>
<sequence length="197" mass="21788">MGGNDSVAALAPLIPVADGVDEGIDWSEVEGIWGRRFPSDYVRFMEVYGAGLVSEEIVILLPVPRAGTYTDASGLGDETENARLAWEICADEADFDLDPGSIVAWGVTTGADIYCWLTTDEDPDRWPVLVCGRHTSPSFQVHPFGMAEFLQRLLGDAEFQEETISVALPEERAFANWRERERRREAGVNPATGRPWN</sequence>
<dbReference type="Pfam" id="PF14568">
    <property type="entry name" value="SUKH_6"/>
    <property type="match status" value="1"/>
</dbReference>
<dbReference type="Proteomes" id="UP001180754">
    <property type="component" value="Unassembled WGS sequence"/>
</dbReference>
<keyword evidence="2" id="KW-1185">Reference proteome</keyword>
<name>A0ABU2XWL6_9ACTN</name>
<organism evidence="1 2">
    <name type="scientific">Streptomyces lonegramiae</name>
    <dbReference type="NCBI Taxonomy" id="3075524"/>
    <lineage>
        <taxon>Bacteria</taxon>
        <taxon>Bacillati</taxon>
        <taxon>Actinomycetota</taxon>
        <taxon>Actinomycetes</taxon>
        <taxon>Kitasatosporales</taxon>
        <taxon>Streptomycetaceae</taxon>
        <taxon>Streptomyces</taxon>
    </lineage>
</organism>
<dbReference type="RefSeq" id="WP_311730907.1">
    <property type="nucleotide sequence ID" value="NZ_JAVRFD010000056.1"/>
</dbReference>
<evidence type="ECO:0000313" key="2">
    <source>
        <dbReference type="Proteomes" id="UP001180754"/>
    </source>
</evidence>
<dbReference type="SUPFAM" id="SSF160631">
    <property type="entry name" value="SMI1/KNR4-like"/>
    <property type="match status" value="1"/>
</dbReference>
<proteinExistence type="predicted"/>
<accession>A0ABU2XWL6</accession>
<dbReference type="EMBL" id="JAVRFD010000056">
    <property type="protein sequence ID" value="MDT0550324.1"/>
    <property type="molecule type" value="Genomic_DNA"/>
</dbReference>
<reference evidence="1" key="1">
    <citation type="submission" date="2024-05" db="EMBL/GenBank/DDBJ databases">
        <title>30 novel species of actinomycetes from the DSMZ collection.</title>
        <authorList>
            <person name="Nouioui I."/>
        </authorList>
    </citation>
    <scope>NUCLEOTIDE SEQUENCE</scope>
    <source>
        <strain evidence="1">DSM 41529</strain>
    </source>
</reference>